<accession>A0AA88T0Q1</accession>
<dbReference type="EMBL" id="JAUPFM010000003">
    <property type="protein sequence ID" value="KAK2856075.1"/>
    <property type="molecule type" value="Genomic_DNA"/>
</dbReference>
<gene>
    <name evidence="1" type="ORF">Q5P01_004810</name>
</gene>
<keyword evidence="2" id="KW-1185">Reference proteome</keyword>
<reference evidence="1" key="1">
    <citation type="submission" date="2023-07" db="EMBL/GenBank/DDBJ databases">
        <title>Chromosome-level Genome Assembly of Striped Snakehead (Channa striata).</title>
        <authorList>
            <person name="Liu H."/>
        </authorList>
    </citation>
    <scope>NUCLEOTIDE SEQUENCE</scope>
    <source>
        <strain evidence="1">Gz</strain>
        <tissue evidence="1">Muscle</tissue>
    </source>
</reference>
<evidence type="ECO:0000313" key="2">
    <source>
        <dbReference type="Proteomes" id="UP001187415"/>
    </source>
</evidence>
<name>A0AA88T0Q1_CHASR</name>
<dbReference type="AlphaFoldDB" id="A0AA88T0Q1"/>
<organism evidence="1 2">
    <name type="scientific">Channa striata</name>
    <name type="common">Snakehead murrel</name>
    <name type="synonym">Ophicephalus striatus</name>
    <dbReference type="NCBI Taxonomy" id="64152"/>
    <lineage>
        <taxon>Eukaryota</taxon>
        <taxon>Metazoa</taxon>
        <taxon>Chordata</taxon>
        <taxon>Craniata</taxon>
        <taxon>Vertebrata</taxon>
        <taxon>Euteleostomi</taxon>
        <taxon>Actinopterygii</taxon>
        <taxon>Neopterygii</taxon>
        <taxon>Teleostei</taxon>
        <taxon>Neoteleostei</taxon>
        <taxon>Acanthomorphata</taxon>
        <taxon>Anabantaria</taxon>
        <taxon>Anabantiformes</taxon>
        <taxon>Channoidei</taxon>
        <taxon>Channidae</taxon>
        <taxon>Channa</taxon>
    </lineage>
</organism>
<evidence type="ECO:0000313" key="1">
    <source>
        <dbReference type="EMBL" id="KAK2856075.1"/>
    </source>
</evidence>
<dbReference type="Proteomes" id="UP001187415">
    <property type="component" value="Unassembled WGS sequence"/>
</dbReference>
<comment type="caution">
    <text evidence="1">The sequence shown here is derived from an EMBL/GenBank/DDBJ whole genome shotgun (WGS) entry which is preliminary data.</text>
</comment>
<proteinExistence type="predicted"/>
<sequence length="80" mass="8863">MTDRSGSSSYTVLSALRHLHCTAACLLIGIGWEEWIAVRHGCPLEPQNQAKVTHITPVLPLPTAKWEKGSMRDARVKGKR</sequence>
<protein>
    <submittedName>
        <fullName evidence="1">Uncharacterized protein</fullName>
    </submittedName>
</protein>